<gene>
    <name evidence="1" type="ORF">ACFSQT_02615</name>
</gene>
<dbReference type="Gene3D" id="3.30.1360.120">
    <property type="entry name" value="Probable tRNA modification gtpase trme, domain 1"/>
    <property type="match status" value="1"/>
</dbReference>
<keyword evidence="2" id="KW-1185">Reference proteome</keyword>
<comment type="caution">
    <text evidence="1">The sequence shown here is derived from an EMBL/GenBank/DDBJ whole genome shotgun (WGS) entry which is preliminary data.</text>
</comment>
<dbReference type="InterPro" id="IPR007375">
    <property type="entry name" value="SoxG"/>
</dbReference>
<protein>
    <submittedName>
        <fullName evidence="1">Sarcosine oxidase subunit gamma family protein</fullName>
    </submittedName>
</protein>
<sequence>MANGTNQPGFEIASQDCGIVQFHGWDEAMARFEADLATKLGGQLPTKVGKTAYKDGKFVMRIAPNRFWLLSDAPPPPIDIDPELGCKLALGEGRVRLRLSGRNIKHVLERCVVVDWDSLPEGEGVQVCFHRVSVLLLRTGSSQCDLFVPRSFARSLMDWISNVSAAIR</sequence>
<dbReference type="InterPro" id="IPR027266">
    <property type="entry name" value="TrmE/GcvT-like"/>
</dbReference>
<dbReference type="SUPFAM" id="SSF103025">
    <property type="entry name" value="Folate-binding domain"/>
    <property type="match status" value="1"/>
</dbReference>
<dbReference type="Pfam" id="PF04268">
    <property type="entry name" value="SoxG"/>
    <property type="match status" value="1"/>
</dbReference>
<evidence type="ECO:0000313" key="2">
    <source>
        <dbReference type="Proteomes" id="UP001597349"/>
    </source>
</evidence>
<reference evidence="2" key="1">
    <citation type="journal article" date="2019" name="Int. J. Syst. Evol. Microbiol.">
        <title>The Global Catalogue of Microorganisms (GCM) 10K type strain sequencing project: providing services to taxonomists for standard genome sequencing and annotation.</title>
        <authorList>
            <consortium name="The Broad Institute Genomics Platform"/>
            <consortium name="The Broad Institute Genome Sequencing Center for Infectious Disease"/>
            <person name="Wu L."/>
            <person name="Ma J."/>
        </authorList>
    </citation>
    <scope>NUCLEOTIDE SEQUENCE [LARGE SCALE GENOMIC DNA]</scope>
    <source>
        <strain evidence="2">CGMCC 1.16226</strain>
    </source>
</reference>
<dbReference type="RefSeq" id="WP_379016861.1">
    <property type="nucleotide sequence ID" value="NZ_JBHUGY010000003.1"/>
</dbReference>
<dbReference type="EMBL" id="JBHUGY010000003">
    <property type="protein sequence ID" value="MFD2052062.1"/>
    <property type="molecule type" value="Genomic_DNA"/>
</dbReference>
<organism evidence="1 2">
    <name type="scientific">Mesorhizobium calcicola</name>
    <dbReference type="NCBI Taxonomy" id="1300310"/>
    <lineage>
        <taxon>Bacteria</taxon>
        <taxon>Pseudomonadati</taxon>
        <taxon>Pseudomonadota</taxon>
        <taxon>Alphaproteobacteria</taxon>
        <taxon>Hyphomicrobiales</taxon>
        <taxon>Phyllobacteriaceae</taxon>
        <taxon>Mesorhizobium</taxon>
    </lineage>
</organism>
<name>A0ABW4W8Z9_9HYPH</name>
<accession>A0ABW4W8Z9</accession>
<proteinExistence type="predicted"/>
<dbReference type="Proteomes" id="UP001597349">
    <property type="component" value="Unassembled WGS sequence"/>
</dbReference>
<evidence type="ECO:0000313" key="1">
    <source>
        <dbReference type="EMBL" id="MFD2052062.1"/>
    </source>
</evidence>
<dbReference type="Gene3D" id="3.30.70.1520">
    <property type="entry name" value="Heterotetrameric sarcosine oxidase"/>
    <property type="match status" value="1"/>
</dbReference>